<keyword evidence="1" id="KW-0472">Membrane</keyword>
<keyword evidence="1" id="KW-1133">Transmembrane helix</keyword>
<proteinExistence type="predicted"/>
<reference evidence="3" key="1">
    <citation type="submission" date="2018-01" db="EMBL/GenBank/DDBJ databases">
        <title>Complete genome of Tamlana sp. UJ94.</title>
        <authorList>
            <person name="Jung J."/>
            <person name="Chung D."/>
            <person name="Bae S.S."/>
            <person name="Baek K."/>
        </authorList>
    </citation>
    <scope>NUCLEOTIDE SEQUENCE [LARGE SCALE GENOMIC DNA]</scope>
    <source>
        <strain evidence="3">UJ94</strain>
    </source>
</reference>
<sequence length="98" mass="11706">MLFSKRVKRESISLTEKVELEKIKNKRRVKMYFKAQEFMIDLNNKFNGFYANTIYLSTMPVVMPIWRMLIVAIKQKKLPSHEQGQLCVFKAWGLFEND</sequence>
<keyword evidence="1" id="KW-0812">Transmembrane</keyword>
<dbReference type="AlphaFoldDB" id="A0A2I7SGN8"/>
<evidence type="ECO:0000313" key="2">
    <source>
        <dbReference type="EMBL" id="AUS05055.1"/>
    </source>
</evidence>
<keyword evidence="3" id="KW-1185">Reference proteome</keyword>
<protein>
    <submittedName>
        <fullName evidence="2">Uncharacterized protein</fullName>
    </submittedName>
</protein>
<dbReference type="Proteomes" id="UP000236592">
    <property type="component" value="Chromosome"/>
</dbReference>
<name>A0A2I7SGN8_9FLAO</name>
<evidence type="ECO:0000256" key="1">
    <source>
        <dbReference type="SAM" id="Phobius"/>
    </source>
</evidence>
<accession>A0A2I7SGN8</accession>
<dbReference type="EMBL" id="CP025938">
    <property type="protein sequence ID" value="AUS05055.1"/>
    <property type="molecule type" value="Genomic_DNA"/>
</dbReference>
<gene>
    <name evidence="2" type="ORF">C1A40_06045</name>
</gene>
<dbReference type="KEGG" id="taj:C1A40_06045"/>
<organism evidence="2 3">
    <name type="scientific">Pseudotamlana carrageenivorans</name>
    <dbReference type="NCBI Taxonomy" id="2069432"/>
    <lineage>
        <taxon>Bacteria</taxon>
        <taxon>Pseudomonadati</taxon>
        <taxon>Bacteroidota</taxon>
        <taxon>Flavobacteriia</taxon>
        <taxon>Flavobacteriales</taxon>
        <taxon>Flavobacteriaceae</taxon>
        <taxon>Pseudotamlana</taxon>
    </lineage>
</organism>
<evidence type="ECO:0000313" key="3">
    <source>
        <dbReference type="Proteomes" id="UP000236592"/>
    </source>
</evidence>
<feature type="transmembrane region" description="Helical" evidence="1">
    <location>
        <begin position="49"/>
        <end position="70"/>
    </location>
</feature>